<proteinExistence type="predicted"/>
<accession>A0A1U7D0Q3</accession>
<evidence type="ECO:0008006" key="3">
    <source>
        <dbReference type="Google" id="ProtNLM"/>
    </source>
</evidence>
<organism evidence="1 2">
    <name type="scientific">Salipiger profundus</name>
    <dbReference type="NCBI Taxonomy" id="1229727"/>
    <lineage>
        <taxon>Bacteria</taxon>
        <taxon>Pseudomonadati</taxon>
        <taxon>Pseudomonadota</taxon>
        <taxon>Alphaproteobacteria</taxon>
        <taxon>Rhodobacterales</taxon>
        <taxon>Roseobacteraceae</taxon>
        <taxon>Salipiger</taxon>
    </lineage>
</organism>
<keyword evidence="2" id="KW-1185">Reference proteome</keyword>
<dbReference type="EMBL" id="CP014796">
    <property type="protein sequence ID" value="APX21721.1"/>
    <property type="molecule type" value="Genomic_DNA"/>
</dbReference>
<reference evidence="1 2" key="1">
    <citation type="submission" date="2016-03" db="EMBL/GenBank/DDBJ databases">
        <title>Deep-sea bacteria in the southern Pacific.</title>
        <authorList>
            <person name="Tang K."/>
        </authorList>
    </citation>
    <scope>NUCLEOTIDE SEQUENCE [LARGE SCALE GENOMIC DNA]</scope>
    <source>
        <strain evidence="1 2">JLT2016</strain>
    </source>
</reference>
<dbReference type="AlphaFoldDB" id="A0A1U7D0Q3"/>
<protein>
    <recommendedName>
        <fullName evidence="3">Methyltransferase</fullName>
    </recommendedName>
</protein>
<dbReference type="STRING" id="1229727.Ga0080559_TMP925"/>
<evidence type="ECO:0000313" key="2">
    <source>
        <dbReference type="Proteomes" id="UP000186559"/>
    </source>
</evidence>
<dbReference type="SUPFAM" id="SSF53335">
    <property type="entry name" value="S-adenosyl-L-methionine-dependent methyltransferases"/>
    <property type="match status" value="1"/>
</dbReference>
<name>A0A1U7D0Q3_9RHOB</name>
<evidence type="ECO:0000313" key="1">
    <source>
        <dbReference type="EMBL" id="APX21721.1"/>
    </source>
</evidence>
<dbReference type="Proteomes" id="UP000186559">
    <property type="component" value="Chromosome"/>
</dbReference>
<dbReference type="KEGG" id="tpro:Ga0080559_TMP925"/>
<sequence length="245" mass="27798">MNANRSAAVMAQRAEPVDSLDDFPTPPWATRALLRFLRDQGEPLHLQHAWEPACNRGYLARVLGEEFDHVHATDVHDYGWPGQAGIADFLIPWGQDAPDVDWIITNPPFRLGADFIRQALTYARRGVAMLVRTSFVEGVDRYRSLFQETPEAFVLPFVERVVMWKGVLLDPDVPIWKPDGKGGGKAEKPTSATSYSWLVWRRDDDAHLERTTRFVRIPPCRLELTRPGDYPPLPDHLKPPRGGLL</sequence>
<dbReference type="RefSeq" id="WP_076622305.1">
    <property type="nucleotide sequence ID" value="NZ_BMEW01000002.1"/>
</dbReference>
<gene>
    <name evidence="1" type="ORF">Ga0080559_TMP925</name>
</gene>
<dbReference type="InterPro" id="IPR029063">
    <property type="entry name" value="SAM-dependent_MTases_sf"/>
</dbReference>